<protein>
    <recommendedName>
        <fullName evidence="2">peptide-methionine (S)-S-oxide reductase</fullName>
        <ecNumber evidence="2">1.8.4.11</ecNumber>
    </recommendedName>
    <alternativeName>
        <fullName evidence="5">Peptide-methionine (S)-S-oxide reductase</fullName>
    </alternativeName>
    <alternativeName>
        <fullName evidence="4">Protein-methionine-S-oxide reductase</fullName>
    </alternativeName>
</protein>
<dbReference type="Pfam" id="PF01625">
    <property type="entry name" value="PMSR"/>
    <property type="match status" value="1"/>
</dbReference>
<dbReference type="OMA" id="RTATGYC"/>
<gene>
    <name evidence="7" type="primary">LOC101255856</name>
</gene>
<dbReference type="GO" id="GO:0008113">
    <property type="term" value="F:peptide-methionine (S)-S-oxide reductase activity"/>
    <property type="evidence" value="ECO:0000318"/>
    <property type="project" value="GO_Central"/>
</dbReference>
<dbReference type="GO" id="GO:0005737">
    <property type="term" value="C:cytoplasm"/>
    <property type="evidence" value="ECO:0000318"/>
    <property type="project" value="GO_Central"/>
</dbReference>
<dbReference type="InParanoid" id="A0A3Q7EYZ1"/>
<name>A0A3Q7EYZ1_SOLLC</name>
<dbReference type="Gramene" id="Solyc02g063250.3.1">
    <property type="protein sequence ID" value="Solyc02g063250.3.1"/>
    <property type="gene ID" value="Solyc02g063250.3"/>
</dbReference>
<evidence type="ECO:0000313" key="7">
    <source>
        <dbReference type="EnsemblPlants" id="Solyc02g063250.3.1"/>
    </source>
</evidence>
<organism evidence="7">
    <name type="scientific">Solanum lycopersicum</name>
    <name type="common">Tomato</name>
    <name type="synonym">Lycopersicon esculentum</name>
    <dbReference type="NCBI Taxonomy" id="4081"/>
    <lineage>
        <taxon>Eukaryota</taxon>
        <taxon>Viridiplantae</taxon>
        <taxon>Streptophyta</taxon>
        <taxon>Embryophyta</taxon>
        <taxon>Tracheophyta</taxon>
        <taxon>Spermatophyta</taxon>
        <taxon>Magnoliopsida</taxon>
        <taxon>eudicotyledons</taxon>
        <taxon>Gunneridae</taxon>
        <taxon>Pentapetalae</taxon>
        <taxon>asterids</taxon>
        <taxon>lamiids</taxon>
        <taxon>Solanales</taxon>
        <taxon>Solanaceae</taxon>
        <taxon>Solanoideae</taxon>
        <taxon>Solaneae</taxon>
        <taxon>Solanum</taxon>
        <taxon>Solanum subgen. Lycopersicon</taxon>
    </lineage>
</organism>
<dbReference type="KEGG" id="sly:101255856"/>
<reference evidence="7" key="1">
    <citation type="journal article" date="2012" name="Nature">
        <title>The tomato genome sequence provides insights into fleshy fruit evolution.</title>
        <authorList>
            <consortium name="Tomato Genome Consortium"/>
        </authorList>
    </citation>
    <scope>NUCLEOTIDE SEQUENCE [LARGE SCALE GENOMIC DNA]</scope>
    <source>
        <strain evidence="7">cv. Heinz 1706</strain>
    </source>
</reference>
<dbReference type="PANTHER" id="PTHR42799">
    <property type="entry name" value="MITOCHONDRIAL PEPTIDE METHIONINE SULFOXIDE REDUCTASE"/>
    <property type="match status" value="1"/>
</dbReference>
<dbReference type="GO" id="GO:0034599">
    <property type="term" value="P:cellular response to oxidative stress"/>
    <property type="evidence" value="ECO:0000318"/>
    <property type="project" value="GO_Central"/>
</dbReference>
<evidence type="ECO:0000256" key="4">
    <source>
        <dbReference type="ARBA" id="ARBA00030273"/>
    </source>
</evidence>
<sequence length="263" mass="30087">MHYYKLLRRSKSHDSDDSDSENTVNNNSNIPAEFLCQAIFAGDGFYGVEAAYGRFEGVVRTATGYYGGTMRKPSYKDVSEGKTGHTEAVKVTYDNRFVSYKSLCDYFWETHDPTNKNSLNFGSNTHLRSAIFCSTEEERKQAQQSKIRRQMKLNRRILTKINLLSKQITSNCEFFVAENQHQKYYLQKHYRLCESLSLRSTEQFVESYLACKLNGVLALDGEVILEKLPQLTRTCLLPKQCKSTCDEIIQDLKTTSAHGSTIT</sequence>
<dbReference type="Proteomes" id="UP000004994">
    <property type="component" value="Chromosome 2"/>
</dbReference>
<dbReference type="PANTHER" id="PTHR42799:SF26">
    <property type="entry name" value="PEPTIDE-METHIONINE (S)-S-OXIDE REDUCTASE"/>
    <property type="match status" value="1"/>
</dbReference>
<comment type="similarity">
    <text evidence="1">Belongs to the MsrA Met sulfoxide reductase family.</text>
</comment>
<dbReference type="SUPFAM" id="SSF55068">
    <property type="entry name" value="Peptide methionine sulfoxide reductase"/>
    <property type="match status" value="1"/>
</dbReference>
<dbReference type="AlphaFoldDB" id="A0A3Q7EYZ1"/>
<evidence type="ECO:0000256" key="3">
    <source>
        <dbReference type="ARBA" id="ARBA00023002"/>
    </source>
</evidence>
<proteinExistence type="inferred from homology"/>
<reference evidence="7" key="2">
    <citation type="submission" date="2019-01" db="UniProtKB">
        <authorList>
            <consortium name="EnsemblPlants"/>
        </authorList>
    </citation>
    <scope>IDENTIFICATION</scope>
    <source>
        <strain evidence="7">cv. Heinz 1706</strain>
    </source>
</reference>
<dbReference type="InterPro" id="IPR002569">
    <property type="entry name" value="Met_Sox_Rdtase_MsrA_dom"/>
</dbReference>
<dbReference type="STRING" id="4081.A0A3Q7EYZ1"/>
<dbReference type="SMR" id="A0A3Q7EYZ1"/>
<keyword evidence="3" id="KW-0560">Oxidoreductase</keyword>
<dbReference type="EC" id="1.8.4.11" evidence="2"/>
<keyword evidence="8" id="KW-1185">Reference proteome</keyword>
<evidence type="ECO:0000259" key="6">
    <source>
        <dbReference type="Pfam" id="PF01625"/>
    </source>
</evidence>
<dbReference type="Gene3D" id="3.30.1060.10">
    <property type="entry name" value="Peptide methionine sulphoxide reductase MsrA"/>
    <property type="match status" value="1"/>
</dbReference>
<dbReference type="EnsemblPlants" id="Solyc02g063250.3.1">
    <property type="protein sequence ID" value="Solyc02g063250.3.1"/>
    <property type="gene ID" value="Solyc02g063250.3"/>
</dbReference>
<dbReference type="InterPro" id="IPR050162">
    <property type="entry name" value="MsrA_MetSO_reductase"/>
</dbReference>
<evidence type="ECO:0000256" key="2">
    <source>
        <dbReference type="ARBA" id="ARBA00012502"/>
    </source>
</evidence>
<dbReference type="HAMAP" id="MF_01401">
    <property type="entry name" value="MsrA"/>
    <property type="match status" value="1"/>
</dbReference>
<accession>A0A3Q7EYZ1</accession>
<evidence type="ECO:0000313" key="8">
    <source>
        <dbReference type="Proteomes" id="UP000004994"/>
    </source>
</evidence>
<dbReference type="OrthoDB" id="77405at2759"/>
<evidence type="ECO:0000256" key="1">
    <source>
        <dbReference type="ARBA" id="ARBA00005591"/>
    </source>
</evidence>
<dbReference type="GeneID" id="101255856"/>
<dbReference type="InterPro" id="IPR036509">
    <property type="entry name" value="Met_Sox_Rdtase_MsrA_sf"/>
</dbReference>
<dbReference type="NCBIfam" id="TIGR00401">
    <property type="entry name" value="msrA"/>
    <property type="match status" value="1"/>
</dbReference>
<dbReference type="PaxDb" id="4081-Solyc02g063250.2.1"/>
<feature type="domain" description="Peptide methionine sulphoxide reductase MsrA" evidence="6">
    <location>
        <begin position="37"/>
        <end position="193"/>
    </location>
</feature>
<evidence type="ECO:0000256" key="5">
    <source>
        <dbReference type="ARBA" id="ARBA00030643"/>
    </source>
</evidence>